<feature type="region of interest" description="Disordered" evidence="1">
    <location>
        <begin position="232"/>
        <end position="325"/>
    </location>
</feature>
<feature type="compositionally biased region" description="Polar residues" evidence="1">
    <location>
        <begin position="194"/>
        <end position="206"/>
    </location>
</feature>
<dbReference type="OrthoDB" id="300289at2759"/>
<feature type="compositionally biased region" description="Low complexity" evidence="1">
    <location>
        <begin position="267"/>
        <end position="280"/>
    </location>
</feature>
<dbReference type="Proteomes" id="UP000091918">
    <property type="component" value="Unassembled WGS sequence"/>
</dbReference>
<feature type="compositionally biased region" description="Pro residues" evidence="1">
    <location>
        <begin position="281"/>
        <end position="290"/>
    </location>
</feature>
<feature type="compositionally biased region" description="Low complexity" evidence="1">
    <location>
        <begin position="10"/>
        <end position="27"/>
    </location>
</feature>
<feature type="region of interest" description="Disordered" evidence="1">
    <location>
        <begin position="1"/>
        <end position="217"/>
    </location>
</feature>
<accession>A0A1B7NX27</accession>
<comment type="caution">
    <text evidence="2">The sequence shown here is derived from an EMBL/GenBank/DDBJ whole genome shotgun (WGS) entry which is preliminary data.</text>
</comment>
<proteinExistence type="predicted"/>
<sequence>MSCPEPQVLPPGGDCPQQQDSQQPSSDIIEGWADHQKADGSTFKTYPSASNDENSPLGLLPSTMDQAERRAINGNDNEPEGMPSSSAMADPLGPNDSHIDINTPTQEIERLAVSSSEADRTQPSALKTGVDSPSSPPPQNEELYLDPTPKTPQVPQSPLEIPADYTEKDLPQAPAEGSCDEDVEKRGKIEGQNGEDSQSEIQSIIDQFTDDTKHLGQDIMSPRLELAEQFLPGQAHFPPRKSSLEPLASPGSPIEKRISNPWQSRPGSIQSIGSHQIISPPTVPPKPPPANSQNSAGKDLPDSSTSTSRPPPPEPEPDQPFDFHRFLEQLRHRTADPVAKFLRSFLTELEEAMDGS</sequence>
<dbReference type="AlphaFoldDB" id="A0A1B7NX27"/>
<protein>
    <submittedName>
        <fullName evidence="2">Uncharacterized protein</fullName>
    </submittedName>
</protein>
<gene>
    <name evidence="2" type="ORF">ACJ72_04328</name>
</gene>
<evidence type="ECO:0000256" key="1">
    <source>
        <dbReference type="SAM" id="MobiDB-lite"/>
    </source>
</evidence>
<dbReference type="STRING" id="1658172.A0A1B7NX27"/>
<feature type="compositionally biased region" description="Polar residues" evidence="1">
    <location>
        <begin position="113"/>
        <end position="125"/>
    </location>
</feature>
<reference evidence="2 3" key="1">
    <citation type="submission" date="2015-07" db="EMBL/GenBank/DDBJ databases">
        <title>Emmonsia species relationships and genome sequence.</title>
        <authorList>
            <person name="Cuomo C.A."/>
            <person name="Schwartz I.S."/>
            <person name="Kenyon C."/>
            <person name="de Hoog G.S."/>
            <person name="Govender N.P."/>
            <person name="Botha A."/>
            <person name="Moreno L."/>
            <person name="de Vries M."/>
            <person name="Munoz J.F."/>
            <person name="Stielow J.B."/>
        </authorList>
    </citation>
    <scope>NUCLEOTIDE SEQUENCE [LARGE SCALE GENOMIC DNA]</scope>
    <source>
        <strain evidence="2 3">CBS 136260</strain>
    </source>
</reference>
<evidence type="ECO:0000313" key="3">
    <source>
        <dbReference type="Proteomes" id="UP000091918"/>
    </source>
</evidence>
<organism evidence="2 3">
    <name type="scientific">Emergomyces africanus</name>
    <dbReference type="NCBI Taxonomy" id="1955775"/>
    <lineage>
        <taxon>Eukaryota</taxon>
        <taxon>Fungi</taxon>
        <taxon>Dikarya</taxon>
        <taxon>Ascomycota</taxon>
        <taxon>Pezizomycotina</taxon>
        <taxon>Eurotiomycetes</taxon>
        <taxon>Eurotiomycetidae</taxon>
        <taxon>Onygenales</taxon>
        <taxon>Ajellomycetaceae</taxon>
        <taxon>Emergomyces</taxon>
    </lineage>
</organism>
<name>A0A1B7NX27_9EURO</name>
<feature type="compositionally biased region" description="Polar residues" evidence="1">
    <location>
        <begin position="42"/>
        <end position="54"/>
    </location>
</feature>
<keyword evidence="3" id="KW-1185">Reference proteome</keyword>
<dbReference type="EMBL" id="LGUA01000496">
    <property type="protein sequence ID" value="OAX81330.1"/>
    <property type="molecule type" value="Genomic_DNA"/>
</dbReference>
<evidence type="ECO:0000313" key="2">
    <source>
        <dbReference type="EMBL" id="OAX81330.1"/>
    </source>
</evidence>